<feature type="domain" description="NB-ARC" evidence="3">
    <location>
        <begin position="193"/>
        <end position="360"/>
    </location>
</feature>
<keyword evidence="7" id="KW-1185">Reference proteome</keyword>
<proteinExistence type="predicted"/>
<dbReference type="InterPro" id="IPR056789">
    <property type="entry name" value="LRR_R13L1-DRL21"/>
</dbReference>
<dbReference type="Pfam" id="PF23559">
    <property type="entry name" value="WHD_DRP"/>
    <property type="match status" value="1"/>
</dbReference>
<dbReference type="Gramene" id="PUZ45611">
    <property type="protein sequence ID" value="PUZ45611"/>
    <property type="gene ID" value="GQ55_8G238600"/>
</dbReference>
<evidence type="ECO:0000313" key="6">
    <source>
        <dbReference type="EMBL" id="PUZ45611.1"/>
    </source>
</evidence>
<sequence>MFDPIVLASSTATWVINKLLDSLTKAAIKALLKKEDLDQEVEKLKNALQRTNLVLGAVPVGVAAGVKIENTNLEEPIQEVQQLATELTKYLDELEYYDIKDKVKQNIPKKSWMKTITHAVGHSNPKTDKVYIARIRAIVEKLHNICGNVYEALYADKLAAVIQAIKITSTDTRENAQYSTQTKVFSRDNVKNKILEVISTRASSDQVSVIPIVGDGGVGKTTLAQLVYNDPEVQAKFDIMIWIYVSANFDEVKLTQKILEQIPECGHKNTKSLAGLQHDMNKFLSKRFLLVLDDMWEESEGRWDKLLAPIRATQVKGNVILVTTRSLSVARITTRTKADHINLDGLDEQDFFPFFKRCIFGDENFQGQKKLLKIAEDIASKLNRNPLAAKSVGSLLRRNVNVEDWIRIRDSDEWRFNERKDAIIPALKLSYNHLPYHLQLLFSYCAIFPKGYKFDKEELIRTWIALGFVVHERKKLEDEGSDCFDDLVDWSFFHKHEQYFVVHDLMHDVAQEVMVKKCLIIDCLDLRKVFPSTCHLGIWTELAYNEQNIERNEDFEKKLDSIQDKDILKRLESLILVGLYDENFSAKLVTIFEQLHYVRVLRLQFNDVMLLSSIKKFIHLRYLELRYTSDKHKPLPKHICKLYHLQILDVRHWNGLDDLPEGMNNLVNLRYLLVPGSGSLHSKISRVGDLEFLQELKEFRVQKKDGFDISQLGNLKEIKGSLSILDLENVTNKEEATRAGIKQKKHLRSLSLSWGSASASPATIQDKVMEGLKPHENLAHLTVVNYAGATPLWLAKNLSLTNLESLHLQDCPAVKILPPFQNMPFLRTLSLVGLSSLNDCQIDFQSSCEEEELELSEIQILKCSALTSIRLHSCKALTKLSIKDCGALTKLSITNCGALASLELEGMPSSDQLMLNIQGCSQLPSGFISN</sequence>
<keyword evidence="1" id="KW-0611">Plant defense</keyword>
<name>A0A2T7CQM2_9POAL</name>
<dbReference type="Gene3D" id="3.80.10.10">
    <property type="entry name" value="Ribonuclease Inhibitor"/>
    <property type="match status" value="1"/>
</dbReference>
<feature type="domain" description="Disease resistance protein winged helix" evidence="4">
    <location>
        <begin position="447"/>
        <end position="510"/>
    </location>
</feature>
<dbReference type="PRINTS" id="PR00364">
    <property type="entry name" value="DISEASERSIST"/>
</dbReference>
<reference evidence="6 7" key="1">
    <citation type="submission" date="2018-04" db="EMBL/GenBank/DDBJ databases">
        <title>WGS assembly of Panicum hallii var. hallii HAL2.</title>
        <authorList>
            <person name="Lovell J."/>
            <person name="Jenkins J."/>
            <person name="Lowry D."/>
            <person name="Mamidi S."/>
            <person name="Sreedasyam A."/>
            <person name="Weng X."/>
            <person name="Barry K."/>
            <person name="Bonette J."/>
            <person name="Campitelli B."/>
            <person name="Daum C."/>
            <person name="Gordon S."/>
            <person name="Gould B."/>
            <person name="Lipzen A."/>
            <person name="MacQueen A."/>
            <person name="Palacio-Mejia J."/>
            <person name="Plott C."/>
            <person name="Shakirov E."/>
            <person name="Shu S."/>
            <person name="Yoshinaga Y."/>
            <person name="Zane M."/>
            <person name="Rokhsar D."/>
            <person name="Grimwood J."/>
            <person name="Schmutz J."/>
            <person name="Juenger T."/>
        </authorList>
    </citation>
    <scope>NUCLEOTIDE SEQUENCE [LARGE SCALE GENOMIC DNA]</scope>
    <source>
        <strain evidence="7">cv. HAL2</strain>
    </source>
</reference>
<dbReference type="Pfam" id="PF00931">
    <property type="entry name" value="NB-ARC"/>
    <property type="match status" value="1"/>
</dbReference>
<organism evidence="6 7">
    <name type="scientific">Panicum hallii var. hallii</name>
    <dbReference type="NCBI Taxonomy" id="1504633"/>
    <lineage>
        <taxon>Eukaryota</taxon>
        <taxon>Viridiplantae</taxon>
        <taxon>Streptophyta</taxon>
        <taxon>Embryophyta</taxon>
        <taxon>Tracheophyta</taxon>
        <taxon>Spermatophyta</taxon>
        <taxon>Magnoliopsida</taxon>
        <taxon>Liliopsida</taxon>
        <taxon>Poales</taxon>
        <taxon>Poaceae</taxon>
        <taxon>PACMAD clade</taxon>
        <taxon>Panicoideae</taxon>
        <taxon>Panicodae</taxon>
        <taxon>Paniceae</taxon>
        <taxon>Panicinae</taxon>
        <taxon>Panicum</taxon>
        <taxon>Panicum sect. Panicum</taxon>
    </lineage>
</organism>
<dbReference type="SUPFAM" id="SSF52540">
    <property type="entry name" value="P-loop containing nucleoside triphosphate hydrolases"/>
    <property type="match status" value="1"/>
</dbReference>
<dbReference type="EMBL" id="CM009756">
    <property type="protein sequence ID" value="PUZ45611.1"/>
    <property type="molecule type" value="Genomic_DNA"/>
</dbReference>
<protein>
    <submittedName>
        <fullName evidence="6">Uncharacterized protein</fullName>
    </submittedName>
</protein>
<dbReference type="InterPro" id="IPR036388">
    <property type="entry name" value="WH-like_DNA-bd_sf"/>
</dbReference>
<keyword evidence="2" id="KW-0175">Coiled coil</keyword>
<dbReference type="InterPro" id="IPR027417">
    <property type="entry name" value="P-loop_NTPase"/>
</dbReference>
<dbReference type="Gene3D" id="3.40.50.300">
    <property type="entry name" value="P-loop containing nucleotide triphosphate hydrolases"/>
    <property type="match status" value="1"/>
</dbReference>
<dbReference type="OrthoDB" id="1534087at2759"/>
<dbReference type="GO" id="GO:0098542">
    <property type="term" value="P:defense response to other organism"/>
    <property type="evidence" value="ECO:0007669"/>
    <property type="project" value="TreeGrafter"/>
</dbReference>
<evidence type="ECO:0000313" key="7">
    <source>
        <dbReference type="Proteomes" id="UP000244336"/>
    </source>
</evidence>
<evidence type="ECO:0000259" key="4">
    <source>
        <dbReference type="Pfam" id="PF23559"/>
    </source>
</evidence>
<dbReference type="GO" id="GO:0043531">
    <property type="term" value="F:ADP binding"/>
    <property type="evidence" value="ECO:0007669"/>
    <property type="project" value="InterPro"/>
</dbReference>
<dbReference type="PANTHER" id="PTHR23155">
    <property type="entry name" value="DISEASE RESISTANCE PROTEIN RP"/>
    <property type="match status" value="1"/>
</dbReference>
<feature type="coiled-coil region" evidence="2">
    <location>
        <begin position="20"/>
        <end position="54"/>
    </location>
</feature>
<gene>
    <name evidence="6" type="ORF">GQ55_8G238600</name>
</gene>
<accession>A0A2T7CQM2</accession>
<evidence type="ECO:0000256" key="2">
    <source>
        <dbReference type="SAM" id="Coils"/>
    </source>
</evidence>
<dbReference type="InterPro" id="IPR058922">
    <property type="entry name" value="WHD_DRP"/>
</dbReference>
<evidence type="ECO:0000256" key="1">
    <source>
        <dbReference type="ARBA" id="ARBA00022821"/>
    </source>
</evidence>
<dbReference type="Pfam" id="PF25019">
    <property type="entry name" value="LRR_R13L1-DRL21"/>
    <property type="match status" value="1"/>
</dbReference>
<evidence type="ECO:0000259" key="3">
    <source>
        <dbReference type="Pfam" id="PF00931"/>
    </source>
</evidence>
<dbReference type="SUPFAM" id="SSF52058">
    <property type="entry name" value="L domain-like"/>
    <property type="match status" value="1"/>
</dbReference>
<dbReference type="STRING" id="1504633.A0A2T7CQM2"/>
<dbReference type="InterPro" id="IPR044974">
    <property type="entry name" value="Disease_R_plants"/>
</dbReference>
<evidence type="ECO:0000259" key="5">
    <source>
        <dbReference type="Pfam" id="PF25019"/>
    </source>
</evidence>
<dbReference type="PANTHER" id="PTHR23155:SF1133">
    <property type="entry name" value="NBS-LRR-LIKE PROTEIN"/>
    <property type="match status" value="1"/>
</dbReference>
<dbReference type="AlphaFoldDB" id="A0A2T7CQM2"/>
<dbReference type="InterPro" id="IPR002182">
    <property type="entry name" value="NB-ARC"/>
</dbReference>
<feature type="domain" description="R13L1/DRL21-like LRR repeat region" evidence="5">
    <location>
        <begin position="709"/>
        <end position="833"/>
    </location>
</feature>
<dbReference type="Gene3D" id="1.10.10.10">
    <property type="entry name" value="Winged helix-like DNA-binding domain superfamily/Winged helix DNA-binding domain"/>
    <property type="match status" value="1"/>
</dbReference>
<dbReference type="Proteomes" id="UP000244336">
    <property type="component" value="Chromosome 8"/>
</dbReference>
<dbReference type="InterPro" id="IPR032675">
    <property type="entry name" value="LRR_dom_sf"/>
</dbReference>